<reference evidence="1" key="1">
    <citation type="journal article" date="2002" name="Nature">
        <title>The genome sequence and structure of rice chromosome 1.</title>
        <authorList>
            <person name="Sasaki T."/>
            <person name="Matsumoto T."/>
            <person name="Yamamoto K."/>
            <person name="Sakata K."/>
            <person name="Baba T."/>
            <person name="Katayose Y."/>
            <person name="Wu J."/>
            <person name="Niimura Y."/>
            <person name="Cheng Z."/>
            <person name="Nagamura Y."/>
            <person name="Antonio B.A."/>
            <person name="Kanamori H."/>
            <person name="Hosokawa S."/>
            <person name="Masukawa M."/>
            <person name="Arikawa K."/>
            <person name="Chiden Y."/>
            <person name="Hayashi M."/>
            <person name="Okamoto M."/>
            <person name="Ando T."/>
            <person name="Aoki H."/>
            <person name="Arita K."/>
            <person name="Hamada M."/>
            <person name="Harada C."/>
            <person name="Hijishita S."/>
            <person name="Honda M."/>
            <person name="Ichikawa Y."/>
            <person name="Idonuma A."/>
            <person name="Iijima M."/>
            <person name="Ikeda M."/>
            <person name="Ikeno M."/>
            <person name="Itoh S."/>
            <person name="Itoh T."/>
            <person name="Itoh Y."/>
            <person name="Itoh Y."/>
            <person name="Iwabuchi A."/>
            <person name="Kamiya K."/>
            <person name="Karasawa W."/>
            <person name="Katagiri S."/>
            <person name="Kikuta A."/>
            <person name="Kobayashi N."/>
            <person name="Kono I."/>
            <person name="Machita K."/>
            <person name="Maehara T."/>
            <person name="Mizuno H."/>
            <person name="Mizubayashi T."/>
            <person name="Mukai Y."/>
            <person name="Nagasaki H."/>
            <person name="Nakashima M."/>
            <person name="Nakama Y."/>
            <person name="Nakamichi Y."/>
            <person name="Nakamura M."/>
            <person name="Namiki N."/>
            <person name="Negishi M."/>
            <person name="Ohta I."/>
            <person name="Ono N."/>
            <person name="Saji S."/>
            <person name="Sakai K."/>
            <person name="Shibata M."/>
            <person name="Shimokawa T."/>
            <person name="Shomura A."/>
            <person name="Song J."/>
            <person name="Takazaki Y."/>
            <person name="Terasawa K."/>
            <person name="Tsuji K."/>
            <person name="Waki K."/>
            <person name="Yamagata H."/>
            <person name="Yamane H."/>
            <person name="Yoshiki S."/>
            <person name="Yoshihara R."/>
            <person name="Yukawa K."/>
            <person name="Zhong H."/>
            <person name="Iwama H."/>
            <person name="Endo T."/>
            <person name="Ito H."/>
            <person name="Hahn J.H."/>
            <person name="Kim H.I."/>
            <person name="Eun M.Y."/>
            <person name="Yano M."/>
            <person name="Jiang J."/>
            <person name="Gojobori T."/>
        </authorList>
    </citation>
    <scope>NUCLEOTIDE SEQUENCE [LARGE SCALE GENOMIC DNA]</scope>
</reference>
<proteinExistence type="predicted"/>
<evidence type="ECO:0000313" key="1">
    <source>
        <dbReference type="EMBL" id="BAD44940.1"/>
    </source>
</evidence>
<organism evidence="1">
    <name type="scientific">Oryza sativa subsp. japonica</name>
    <name type="common">Rice</name>
    <dbReference type="NCBI Taxonomy" id="39947"/>
    <lineage>
        <taxon>Eukaryota</taxon>
        <taxon>Viridiplantae</taxon>
        <taxon>Streptophyta</taxon>
        <taxon>Embryophyta</taxon>
        <taxon>Tracheophyta</taxon>
        <taxon>Spermatophyta</taxon>
        <taxon>Magnoliopsida</taxon>
        <taxon>Liliopsida</taxon>
        <taxon>Poales</taxon>
        <taxon>Poaceae</taxon>
        <taxon>BOP clade</taxon>
        <taxon>Oryzoideae</taxon>
        <taxon>Oryzeae</taxon>
        <taxon>Oryzinae</taxon>
        <taxon>Oryza</taxon>
        <taxon>Oryza sativa</taxon>
    </lineage>
</organism>
<accession>Q657T3</accession>
<protein>
    <submittedName>
        <fullName evidence="1">Uncharacterized protein</fullName>
    </submittedName>
</protein>
<sequence>MHARDSIGSHPSSQALIEVRQTEILLCFASSSPLHGALQKLHEHFGGGGIGSGRRHGTVDAMPAAFFHLLLLSLSIELQQFDSSPVHQKPFRTLESNLIFASSIVLHGYPSNTCPSVK</sequence>
<dbReference type="AlphaFoldDB" id="Q657T3"/>
<dbReference type="EMBL" id="AP002882">
    <property type="protein sequence ID" value="BAD44940.1"/>
    <property type="molecule type" value="Genomic_DNA"/>
</dbReference>
<dbReference type="Proteomes" id="UP000817658">
    <property type="component" value="Chromosome 1"/>
</dbReference>
<gene>
    <name evidence="1" type="primary">P0439B06.17</name>
</gene>
<name>Q657T3_ORYSJ</name>